<evidence type="ECO:0000256" key="9">
    <source>
        <dbReference type="ARBA" id="ARBA00023078"/>
    </source>
</evidence>
<name>A0A2Z7CKG5_9LAMI</name>
<comment type="function">
    <text evidence="13">The light-harvesting complex (LHC) functions as a light receptor, it captures and delivers excitation energy to photosystems with which it is closely associated.</text>
</comment>
<proteinExistence type="inferred from homology"/>
<evidence type="ECO:0000313" key="15">
    <source>
        <dbReference type="Proteomes" id="UP000250235"/>
    </source>
</evidence>
<keyword evidence="15" id="KW-1185">Reference proteome</keyword>
<comment type="similarity">
    <text evidence="13">Belongs to the light-harvesting chlorophyll a/b-binding (LHC) protein family.</text>
</comment>
<dbReference type="AlphaFoldDB" id="A0A2Z7CKG5"/>
<keyword evidence="3 13" id="KW-0150">Chloroplast</keyword>
<dbReference type="GO" id="GO:0016168">
    <property type="term" value="F:chlorophyll binding"/>
    <property type="evidence" value="ECO:0007669"/>
    <property type="project" value="UniProtKB-KW"/>
</dbReference>
<evidence type="ECO:0000256" key="10">
    <source>
        <dbReference type="ARBA" id="ARBA00023136"/>
    </source>
</evidence>
<feature type="binding site" evidence="12">
    <location>
        <position position="271"/>
    </location>
    <ligand>
        <name>chlorophyll a</name>
        <dbReference type="ChEBI" id="CHEBI:58416"/>
        <label>1</label>
    </ligand>
</feature>
<feature type="binding site" description="axial binding residue" evidence="12">
    <location>
        <position position="159"/>
    </location>
    <ligand>
        <name>chlorophyll b</name>
        <dbReference type="ChEBI" id="CHEBI:61721"/>
        <label>1</label>
    </ligand>
    <ligandPart>
        <name>Mg</name>
        <dbReference type="ChEBI" id="CHEBI:25107"/>
    </ligandPart>
</feature>
<evidence type="ECO:0000256" key="2">
    <source>
        <dbReference type="ARBA" id="ARBA00022494"/>
    </source>
</evidence>
<dbReference type="OrthoDB" id="423598at2759"/>
<dbReference type="GO" id="GO:0009522">
    <property type="term" value="C:photosystem I"/>
    <property type="evidence" value="ECO:0007669"/>
    <property type="project" value="UniProtKB-KW"/>
</dbReference>
<evidence type="ECO:0000256" key="4">
    <source>
        <dbReference type="ARBA" id="ARBA00022531"/>
    </source>
</evidence>
<evidence type="ECO:0000256" key="3">
    <source>
        <dbReference type="ARBA" id="ARBA00022528"/>
    </source>
</evidence>
<gene>
    <name evidence="14" type="ORF">F511_11779</name>
</gene>
<evidence type="ECO:0000256" key="8">
    <source>
        <dbReference type="ARBA" id="ARBA00022991"/>
    </source>
</evidence>
<feature type="binding site" evidence="12">
    <location>
        <position position="274"/>
    </location>
    <ligand>
        <name>chlorophyll a</name>
        <dbReference type="ChEBI" id="CHEBI:58416"/>
        <label>1</label>
    </ligand>
</feature>
<comment type="subcellular location">
    <subcellularLocation>
        <location evidence="1">Plastid</location>
        <location evidence="1">Chloroplast thylakoid membrane</location>
        <topology evidence="1">Multi-pass membrane protein</topology>
    </subcellularLocation>
</comment>
<evidence type="ECO:0000313" key="14">
    <source>
        <dbReference type="EMBL" id="KZV45179.1"/>
    </source>
</evidence>
<feature type="binding site" evidence="12">
    <location>
        <position position="276"/>
    </location>
    <ligand>
        <name>chlorophyll a</name>
        <dbReference type="ChEBI" id="CHEBI:58416"/>
        <label>1</label>
    </ligand>
</feature>
<keyword evidence="6" id="KW-0812">Transmembrane</keyword>
<dbReference type="GO" id="GO:0009535">
    <property type="term" value="C:chloroplast thylakoid membrane"/>
    <property type="evidence" value="ECO:0007669"/>
    <property type="project" value="UniProtKB-SubCell"/>
</dbReference>
<dbReference type="EMBL" id="KQ996417">
    <property type="protein sequence ID" value="KZV45179.1"/>
    <property type="molecule type" value="Genomic_DNA"/>
</dbReference>
<keyword evidence="4 13" id="KW-0602">Photosynthesis</keyword>
<feature type="binding site" evidence="12">
    <location>
        <position position="154"/>
    </location>
    <ligand>
        <name>chlorophyll a</name>
        <dbReference type="ChEBI" id="CHEBI:58416"/>
        <label>1</label>
    </ligand>
</feature>
<accession>A0A2Z7CKG5</accession>
<evidence type="ECO:0000256" key="5">
    <source>
        <dbReference type="ARBA" id="ARBA00022640"/>
    </source>
</evidence>
<keyword evidence="13" id="KW-0603">Photosystem I</keyword>
<dbReference type="GO" id="GO:0009523">
    <property type="term" value="C:photosystem II"/>
    <property type="evidence" value="ECO:0007669"/>
    <property type="project" value="UniProtKB-KW"/>
</dbReference>
<dbReference type="SUPFAM" id="SSF103511">
    <property type="entry name" value="Chlorophyll a-b binding protein"/>
    <property type="match status" value="1"/>
</dbReference>
<feature type="binding site" evidence="12">
    <location>
        <position position="303"/>
    </location>
    <ligand>
        <name>chlorophyll a</name>
        <dbReference type="ChEBI" id="CHEBI:58416"/>
        <label>1</label>
    </ligand>
</feature>
<dbReference type="PANTHER" id="PTHR21649">
    <property type="entry name" value="CHLOROPHYLL A/B BINDING PROTEIN"/>
    <property type="match status" value="1"/>
</dbReference>
<organism evidence="14 15">
    <name type="scientific">Dorcoceras hygrometricum</name>
    <dbReference type="NCBI Taxonomy" id="472368"/>
    <lineage>
        <taxon>Eukaryota</taxon>
        <taxon>Viridiplantae</taxon>
        <taxon>Streptophyta</taxon>
        <taxon>Embryophyta</taxon>
        <taxon>Tracheophyta</taxon>
        <taxon>Spermatophyta</taxon>
        <taxon>Magnoliopsida</taxon>
        <taxon>eudicotyledons</taxon>
        <taxon>Gunneridae</taxon>
        <taxon>Pentapetalae</taxon>
        <taxon>asterids</taxon>
        <taxon>lamiids</taxon>
        <taxon>Lamiales</taxon>
        <taxon>Gesneriaceae</taxon>
        <taxon>Didymocarpoideae</taxon>
        <taxon>Trichosporeae</taxon>
        <taxon>Loxocarpinae</taxon>
        <taxon>Dorcoceras</taxon>
    </lineage>
</organism>
<keyword evidence="9 13" id="KW-0793">Thylakoid</keyword>
<keyword evidence="5 13" id="KW-0934">Plastid</keyword>
<dbReference type="Gene3D" id="1.10.3460.10">
    <property type="entry name" value="Chlorophyll a/b binding protein domain"/>
    <property type="match status" value="1"/>
</dbReference>
<keyword evidence="11 13" id="KW-0604">Photosystem II</keyword>
<dbReference type="GO" id="GO:0009765">
    <property type="term" value="P:photosynthesis, light harvesting"/>
    <property type="evidence" value="ECO:0007669"/>
    <property type="project" value="InterPro"/>
</dbReference>
<evidence type="ECO:0000256" key="7">
    <source>
        <dbReference type="ARBA" id="ARBA00022989"/>
    </source>
</evidence>
<evidence type="ECO:0000256" key="6">
    <source>
        <dbReference type="ARBA" id="ARBA00022692"/>
    </source>
</evidence>
<keyword evidence="7" id="KW-1133">Transmembrane helix</keyword>
<evidence type="ECO:0000256" key="11">
    <source>
        <dbReference type="ARBA" id="ARBA00023276"/>
    </source>
</evidence>
<evidence type="ECO:0000256" key="1">
    <source>
        <dbReference type="ARBA" id="ARBA00004454"/>
    </source>
</evidence>
<sequence length="321" mass="35440">MVEVITEAFNLRFRRKRRSGNGSNEKDKRKFILDLVFASDSFFPSIWQEFDRRKDMNSALGKCSQILAHPGSFHFPGNVENTTAFPLSNSKFLGKKQFTQFRNGAVVRAQSRPTWLPGLDPPPHLDGTLVGDFGFDPLGLGEDPENLKWYVQAELVHARFAMAGVAGILVTDLLRVTGISNLPVWYEAGATKFDFASTKTLFIVQLLLMGFVETKRYMDFIHPGSQAKEGSFFGIEAALQGLEPGYPGGPLFNPLGIAKDIKNAHGWKLKEIKNGRLAMVAVLGIFVQANVTHVGPIDNLIQHLSNPWHATIVQTLAGSAS</sequence>
<reference evidence="14 15" key="1">
    <citation type="journal article" date="2015" name="Proc. Natl. Acad. Sci. U.S.A.">
        <title>The resurrection genome of Boea hygrometrica: A blueprint for survival of dehydration.</title>
        <authorList>
            <person name="Xiao L."/>
            <person name="Yang G."/>
            <person name="Zhang L."/>
            <person name="Yang X."/>
            <person name="Zhao S."/>
            <person name="Ji Z."/>
            <person name="Zhou Q."/>
            <person name="Hu M."/>
            <person name="Wang Y."/>
            <person name="Chen M."/>
            <person name="Xu Y."/>
            <person name="Jin H."/>
            <person name="Xiao X."/>
            <person name="Hu G."/>
            <person name="Bao F."/>
            <person name="Hu Y."/>
            <person name="Wan P."/>
            <person name="Li L."/>
            <person name="Deng X."/>
            <person name="Kuang T."/>
            <person name="Xiang C."/>
            <person name="Zhu J.K."/>
            <person name="Oliver M.J."/>
            <person name="He Y."/>
        </authorList>
    </citation>
    <scope>NUCLEOTIDE SEQUENCE [LARGE SCALE GENOMIC DNA]</scope>
    <source>
        <strain evidence="15">cv. XS01</strain>
    </source>
</reference>
<evidence type="ECO:0000256" key="12">
    <source>
        <dbReference type="PIRSR" id="PIRSR601344-1"/>
    </source>
</evidence>
<feature type="binding site" evidence="12">
    <location>
        <position position="288"/>
    </location>
    <ligand>
        <name>chlorophyll a</name>
        <dbReference type="ChEBI" id="CHEBI:58416"/>
        <label>1</label>
    </ligand>
</feature>
<feature type="binding site" description="axial binding residue" evidence="12">
    <location>
        <position position="239"/>
    </location>
    <ligand>
        <name>chlorophyll b</name>
        <dbReference type="ChEBI" id="CHEBI:61721"/>
        <label>1</label>
    </ligand>
    <ligandPart>
        <name>Mg</name>
        <dbReference type="ChEBI" id="CHEBI:25107"/>
    </ligandPart>
</feature>
<dbReference type="FunFam" id="1.10.3460.10:FF:000010">
    <property type="entry name" value="Chlorophyll a-b binding protein, chloroplastic"/>
    <property type="match status" value="1"/>
</dbReference>
<dbReference type="InterPro" id="IPR001344">
    <property type="entry name" value="Chloro_AB-bd_pln"/>
</dbReference>
<feature type="binding site" evidence="12">
    <location>
        <position position="157"/>
    </location>
    <ligand>
        <name>chlorophyll a</name>
        <dbReference type="ChEBI" id="CHEBI:58416"/>
        <label>1</label>
    </ligand>
</feature>
<keyword evidence="2 12" id="KW-0148">Chlorophyll</keyword>
<feature type="binding site" evidence="12">
    <location>
        <position position="270"/>
    </location>
    <ligand>
        <name>chlorophyll a</name>
        <dbReference type="ChEBI" id="CHEBI:58416"/>
        <label>1</label>
    </ligand>
</feature>
<keyword evidence="8 13" id="KW-0157">Chromophore</keyword>
<dbReference type="Pfam" id="PF00504">
    <property type="entry name" value="Chloroa_b-bind"/>
    <property type="match status" value="1"/>
</dbReference>
<dbReference type="InterPro" id="IPR022796">
    <property type="entry name" value="Chloroa_b-bind"/>
</dbReference>
<keyword evidence="10" id="KW-0472">Membrane</keyword>
<evidence type="ECO:0000256" key="13">
    <source>
        <dbReference type="RuleBase" id="RU363080"/>
    </source>
</evidence>
<dbReference type="Proteomes" id="UP000250235">
    <property type="component" value="Unassembled WGS sequence"/>
</dbReference>
<protein>
    <recommendedName>
        <fullName evidence="13">Chlorophyll a-b binding protein, chloroplastic</fullName>
    </recommendedName>
</protein>